<organism evidence="2 3">
    <name type="scientific">Aphanomyces euteiches</name>
    <dbReference type="NCBI Taxonomy" id="100861"/>
    <lineage>
        <taxon>Eukaryota</taxon>
        <taxon>Sar</taxon>
        <taxon>Stramenopiles</taxon>
        <taxon>Oomycota</taxon>
        <taxon>Saprolegniomycetes</taxon>
        <taxon>Saprolegniales</taxon>
        <taxon>Verrucalvaceae</taxon>
        <taxon>Aphanomyces</taxon>
    </lineage>
</organism>
<dbReference type="AlphaFoldDB" id="A0A6G0WBR6"/>
<evidence type="ECO:0000313" key="3">
    <source>
        <dbReference type="Proteomes" id="UP000481153"/>
    </source>
</evidence>
<name>A0A6G0WBR6_9STRA</name>
<comment type="caution">
    <text evidence="2">The sequence shown here is derived from an EMBL/GenBank/DDBJ whole genome shotgun (WGS) entry which is preliminary data.</text>
</comment>
<evidence type="ECO:0000313" key="2">
    <source>
        <dbReference type="EMBL" id="KAF0724052.1"/>
    </source>
</evidence>
<feature type="region of interest" description="Disordered" evidence="1">
    <location>
        <begin position="177"/>
        <end position="210"/>
    </location>
</feature>
<dbReference type="Proteomes" id="UP000481153">
    <property type="component" value="Unassembled WGS sequence"/>
</dbReference>
<reference evidence="2 3" key="1">
    <citation type="submission" date="2019-07" db="EMBL/GenBank/DDBJ databases">
        <title>Genomics analysis of Aphanomyces spp. identifies a new class of oomycete effector associated with host adaptation.</title>
        <authorList>
            <person name="Gaulin E."/>
        </authorList>
    </citation>
    <scope>NUCLEOTIDE SEQUENCE [LARGE SCALE GENOMIC DNA]</scope>
    <source>
        <strain evidence="2 3">ATCC 201684</strain>
    </source>
</reference>
<proteinExistence type="predicted"/>
<dbReference type="EMBL" id="VJMJ01000285">
    <property type="protein sequence ID" value="KAF0724052.1"/>
    <property type="molecule type" value="Genomic_DNA"/>
</dbReference>
<evidence type="ECO:0008006" key="4">
    <source>
        <dbReference type="Google" id="ProtNLM"/>
    </source>
</evidence>
<dbReference type="VEuPathDB" id="FungiDB:AeMF1_008771"/>
<evidence type="ECO:0000256" key="1">
    <source>
        <dbReference type="SAM" id="MobiDB-lite"/>
    </source>
</evidence>
<feature type="compositionally biased region" description="Basic residues" evidence="1">
    <location>
        <begin position="190"/>
        <end position="200"/>
    </location>
</feature>
<protein>
    <recommendedName>
        <fullName evidence="4">SWIM-type domain-containing protein</fullName>
    </recommendedName>
</protein>
<keyword evidence="3" id="KW-1185">Reference proteome</keyword>
<sequence>MFDLLGDVAVEYSTCRRIEFAYAPAPSAKLLYRTKKLVQYDLLEITSRDEVPPDEMLVRSVVPRSALNFAHAYKHRMESAHDDDAVASFTGDNTPQQELDIANAYYYNANVNNVRHEVLCSGEQQPTQVWRVCTHPGRLSCECNYYFKNAFCCHLVHALNIQKRDYFGQPAIPNEFESARRRSAPSTRRFGSRGRSRGPRVRGGNRERTRSQVAGALVFDQ</sequence>
<accession>A0A6G0WBR6</accession>
<gene>
    <name evidence="2" type="ORF">Ae201684_017160</name>
</gene>